<accession>A0A9Q0LWS7</accession>
<name>A0A9Q0LWS7_ANAIG</name>
<keyword evidence="2" id="KW-1185">Reference proteome</keyword>
<proteinExistence type="predicted"/>
<dbReference type="EMBL" id="JAPDFW010000033">
    <property type="protein sequence ID" value="KAJ5079320.1"/>
    <property type="molecule type" value="Genomic_DNA"/>
</dbReference>
<organism evidence="1 2">
    <name type="scientific">Anaeramoeba ignava</name>
    <name type="common">Anaerobic marine amoeba</name>
    <dbReference type="NCBI Taxonomy" id="1746090"/>
    <lineage>
        <taxon>Eukaryota</taxon>
        <taxon>Metamonada</taxon>
        <taxon>Anaeramoebidae</taxon>
        <taxon>Anaeramoeba</taxon>
    </lineage>
</organism>
<gene>
    <name evidence="1" type="ORF">M0811_04341</name>
</gene>
<dbReference type="Proteomes" id="UP001149090">
    <property type="component" value="Unassembled WGS sequence"/>
</dbReference>
<protein>
    <submittedName>
        <fullName evidence="1">Uncharacterized protein</fullName>
    </submittedName>
</protein>
<sequence>MQSNRKKDLFTKAIKKLDKDSERKPLENPLNKKEKKEKNKTEIKEDWNWYIHKVYVPEVICFYKNDLIGKNQTFFRTNIHSKFPELNKLKKWIACYIQQEFFDCIEGEDNSYKNKLFVPDYWKVGISSLVQDAHDSLHATQKQIALENLDDFQYVNTLPLFRNTFSILDVYNEGGSDLRN</sequence>
<reference evidence="1" key="1">
    <citation type="submission" date="2022-10" db="EMBL/GenBank/DDBJ databases">
        <title>Novel sulphate-reducing endosymbionts in the free-living metamonad Anaeramoeba.</title>
        <authorList>
            <person name="Jerlstrom-Hultqvist J."/>
            <person name="Cepicka I."/>
            <person name="Gallot-Lavallee L."/>
            <person name="Salas-Leiva D."/>
            <person name="Curtis B.A."/>
            <person name="Zahonova K."/>
            <person name="Pipaliya S."/>
            <person name="Dacks J."/>
            <person name="Roger A.J."/>
        </authorList>
    </citation>
    <scope>NUCLEOTIDE SEQUENCE</scope>
    <source>
        <strain evidence="1">BMAN</strain>
    </source>
</reference>
<comment type="caution">
    <text evidence="1">The sequence shown here is derived from an EMBL/GenBank/DDBJ whole genome shotgun (WGS) entry which is preliminary data.</text>
</comment>
<evidence type="ECO:0000313" key="2">
    <source>
        <dbReference type="Proteomes" id="UP001149090"/>
    </source>
</evidence>
<evidence type="ECO:0000313" key="1">
    <source>
        <dbReference type="EMBL" id="KAJ5079320.1"/>
    </source>
</evidence>
<dbReference type="AlphaFoldDB" id="A0A9Q0LWS7"/>